<evidence type="ECO:0000256" key="1">
    <source>
        <dbReference type="SAM" id="Coils"/>
    </source>
</evidence>
<accession>A0A4C1V6F8</accession>
<evidence type="ECO:0000313" key="3">
    <source>
        <dbReference type="EMBL" id="GBP33852.1"/>
    </source>
</evidence>
<keyword evidence="1" id="KW-0175">Coiled coil</keyword>
<feature type="compositionally biased region" description="Basic and acidic residues" evidence="2">
    <location>
        <begin position="572"/>
        <end position="590"/>
    </location>
</feature>
<name>A0A4C1V6F8_EUMVA</name>
<dbReference type="Proteomes" id="UP000299102">
    <property type="component" value="Unassembled WGS sequence"/>
</dbReference>
<reference evidence="3 4" key="1">
    <citation type="journal article" date="2019" name="Commun. Biol.">
        <title>The bagworm genome reveals a unique fibroin gene that provides high tensile strength.</title>
        <authorList>
            <person name="Kono N."/>
            <person name="Nakamura H."/>
            <person name="Ohtoshi R."/>
            <person name="Tomita M."/>
            <person name="Numata K."/>
            <person name="Arakawa K."/>
        </authorList>
    </citation>
    <scope>NUCLEOTIDE SEQUENCE [LARGE SCALE GENOMIC DNA]</scope>
</reference>
<feature type="compositionally biased region" description="Polar residues" evidence="2">
    <location>
        <begin position="489"/>
        <end position="506"/>
    </location>
</feature>
<keyword evidence="4" id="KW-1185">Reference proteome</keyword>
<feature type="region of interest" description="Disordered" evidence="2">
    <location>
        <begin position="402"/>
        <end position="423"/>
    </location>
</feature>
<proteinExistence type="predicted"/>
<dbReference type="EMBL" id="BGZK01000280">
    <property type="protein sequence ID" value="GBP33852.1"/>
    <property type="molecule type" value="Genomic_DNA"/>
</dbReference>
<feature type="coiled-coil region" evidence="1">
    <location>
        <begin position="335"/>
        <end position="366"/>
    </location>
</feature>
<comment type="caution">
    <text evidence="3">The sequence shown here is derived from an EMBL/GenBank/DDBJ whole genome shotgun (WGS) entry which is preliminary data.</text>
</comment>
<feature type="region of interest" description="Disordered" evidence="2">
    <location>
        <begin position="486"/>
        <end position="506"/>
    </location>
</feature>
<protein>
    <submittedName>
        <fullName evidence="3">Uncharacterized protein</fullName>
    </submittedName>
</protein>
<sequence length="710" mass="81927">MEYKRRVKLKRRLSTHEEELIREVDYDSSFGLDGDEPLYSNKYVDEGCLSESMIEPFFIEGTQTYTSIHQKRSPCTKSLDKPLKYNVKRYKKVCQMCNHTQLNMHLTKTNGSKSGRIDKATLIVTNTSSEDSIHYYDNVIYQLQRRIDELERKVHGQELIFRSISTSFTVMPSIEHIKDHDVDETPRNERPECSYIEQYNQMPETSGFQRTAQCTSSLPPSKASSVTRERKYENYLRNFTTYDGITTRGRRCASVPLKRINMPTKAADRIQRIRHKLNPVKDYKLMDTVHYLAQGEFAPRDDGIKLTPSREAVLSDIIWEDVCRTHWPSTRLAGRRTTRQERVAARAELQRLVDNLLRERVTHAERRRRKQYRIIKLNQSTVGNVGKTGDIIVASNKNKHLKENRQISGSEHATITSSKRYSMNRPKIIQSNENQPSSSEICGERHVISHDESEPLASSGTRSENNKCDRKICGCPIASTSTKIDRSTLHQTNGNNFGQERTNSNNMATKSQVKNPRYIVKKDTYGMRNKIKECPNLEHYILLPTLVIRTPSNVRRQKKFNELYHRLIHFHGSDNGRPHESSDDTKEYNCSKRTAPPSKKDIGLNFNIVLSESEQDLQKATDAQWCVKNSVLNRDLELSIINKYMKDASKCFFDMAKSHPNPPMSSAATYAPPLAHHFLRKSRNILSDLPDALTTEVESVIETRNMFLEK</sequence>
<dbReference type="OrthoDB" id="7441184at2759"/>
<evidence type="ECO:0000313" key="4">
    <source>
        <dbReference type="Proteomes" id="UP000299102"/>
    </source>
</evidence>
<dbReference type="AlphaFoldDB" id="A0A4C1V6F8"/>
<gene>
    <name evidence="3" type="ORF">EVAR_20963_1</name>
</gene>
<organism evidence="3 4">
    <name type="scientific">Eumeta variegata</name>
    <name type="common">Bagworm moth</name>
    <name type="synonym">Eumeta japonica</name>
    <dbReference type="NCBI Taxonomy" id="151549"/>
    <lineage>
        <taxon>Eukaryota</taxon>
        <taxon>Metazoa</taxon>
        <taxon>Ecdysozoa</taxon>
        <taxon>Arthropoda</taxon>
        <taxon>Hexapoda</taxon>
        <taxon>Insecta</taxon>
        <taxon>Pterygota</taxon>
        <taxon>Neoptera</taxon>
        <taxon>Endopterygota</taxon>
        <taxon>Lepidoptera</taxon>
        <taxon>Glossata</taxon>
        <taxon>Ditrysia</taxon>
        <taxon>Tineoidea</taxon>
        <taxon>Psychidae</taxon>
        <taxon>Oiketicinae</taxon>
        <taxon>Eumeta</taxon>
    </lineage>
</organism>
<evidence type="ECO:0000256" key="2">
    <source>
        <dbReference type="SAM" id="MobiDB-lite"/>
    </source>
</evidence>
<feature type="region of interest" description="Disordered" evidence="2">
    <location>
        <begin position="572"/>
        <end position="596"/>
    </location>
</feature>
<feature type="compositionally biased region" description="Polar residues" evidence="2">
    <location>
        <begin position="406"/>
        <end position="421"/>
    </location>
</feature>